<evidence type="ECO:0000313" key="1">
    <source>
        <dbReference type="EMBL" id="OEG72452.1"/>
    </source>
</evidence>
<comment type="caution">
    <text evidence="1">The sequence shown here is derived from an EMBL/GenBank/DDBJ whole genome shotgun (WGS) entry which is preliminary data.</text>
</comment>
<dbReference type="Proteomes" id="UP000095230">
    <property type="component" value="Unassembled WGS sequence"/>
</dbReference>
<gene>
    <name evidence="1" type="ORF">BEL05_05630</name>
</gene>
<protein>
    <submittedName>
        <fullName evidence="1">Uncharacterized protein</fullName>
    </submittedName>
</protein>
<dbReference type="EMBL" id="MCBT01000048">
    <property type="protein sequence ID" value="OEG72452.1"/>
    <property type="molecule type" value="Genomic_DNA"/>
</dbReference>
<dbReference type="AlphaFoldDB" id="A0A1E5IPH3"/>
<reference evidence="1 2" key="1">
    <citation type="submission" date="2016-07" db="EMBL/GenBank/DDBJ databases">
        <title>Whole-genome of two Shewanella species isolated from a digestive organ of sea cucumber Apostichopus japonicus Selenka 1867.</title>
        <authorList>
            <person name="Hong H.-H."/>
            <person name="Choi H."/>
            <person name="Cheon S."/>
            <person name="Oh J.-S."/>
            <person name="Lee H.-G."/>
            <person name="Park C."/>
        </authorList>
    </citation>
    <scope>NUCLEOTIDE SEQUENCE [LARGE SCALE GENOMIC DNA]</scope>
    <source>
        <strain evidence="1 2">CSB03KR</strain>
    </source>
</reference>
<name>A0A1E5IPH3_SHECO</name>
<sequence length="82" mass="9371">MRLGRFCKREFTGQLVDILGVTIRVSNDLPLSLVFNYDSPLGLTFNHTNLNVKIASFINDRFDPISQKTIVVRLMTDGDQKR</sequence>
<proteinExistence type="predicted"/>
<organism evidence="1 2">
    <name type="scientific">Shewanella colwelliana</name>
    <name type="common">Alteromonas colwelliana</name>
    <dbReference type="NCBI Taxonomy" id="23"/>
    <lineage>
        <taxon>Bacteria</taxon>
        <taxon>Pseudomonadati</taxon>
        <taxon>Pseudomonadota</taxon>
        <taxon>Gammaproteobacteria</taxon>
        <taxon>Alteromonadales</taxon>
        <taxon>Shewanellaceae</taxon>
        <taxon>Shewanella</taxon>
    </lineage>
</organism>
<accession>A0A1E5IPH3</accession>
<evidence type="ECO:0000313" key="2">
    <source>
        <dbReference type="Proteomes" id="UP000095230"/>
    </source>
</evidence>